<evidence type="ECO:0008006" key="4">
    <source>
        <dbReference type="Google" id="ProtNLM"/>
    </source>
</evidence>
<keyword evidence="3" id="KW-1185">Reference proteome</keyword>
<evidence type="ECO:0000313" key="3">
    <source>
        <dbReference type="Proteomes" id="UP001150907"/>
    </source>
</evidence>
<dbReference type="Gene3D" id="1.25.40.10">
    <property type="entry name" value="Tetratricopeptide repeat domain"/>
    <property type="match status" value="1"/>
</dbReference>
<accession>A0A9W8EGU1</accession>
<dbReference type="Proteomes" id="UP001150907">
    <property type="component" value="Unassembled WGS sequence"/>
</dbReference>
<dbReference type="PANTHER" id="PTHR21405">
    <property type="entry name" value="CDNA SEQUENCE BC021608"/>
    <property type="match status" value="1"/>
</dbReference>
<organism evidence="2 3">
    <name type="scientific">Coemansia thaxteri</name>
    <dbReference type="NCBI Taxonomy" id="2663907"/>
    <lineage>
        <taxon>Eukaryota</taxon>
        <taxon>Fungi</taxon>
        <taxon>Fungi incertae sedis</taxon>
        <taxon>Zoopagomycota</taxon>
        <taxon>Kickxellomycotina</taxon>
        <taxon>Kickxellomycetes</taxon>
        <taxon>Kickxellales</taxon>
        <taxon>Kickxellaceae</taxon>
        <taxon>Coemansia</taxon>
    </lineage>
</organism>
<dbReference type="EMBL" id="JANBQF010000070">
    <property type="protein sequence ID" value="KAJ2006165.1"/>
    <property type="molecule type" value="Genomic_DNA"/>
</dbReference>
<gene>
    <name evidence="2" type="ORF">H4R26_001539</name>
</gene>
<evidence type="ECO:0000313" key="2">
    <source>
        <dbReference type="EMBL" id="KAJ2006165.1"/>
    </source>
</evidence>
<comment type="caution">
    <text evidence="2">The sequence shown here is derived from an EMBL/GenBank/DDBJ whole genome shotgun (WGS) entry which is preliminary data.</text>
</comment>
<comment type="similarity">
    <text evidence="1">Belongs to the TTC36 family.</text>
</comment>
<dbReference type="InterPro" id="IPR038906">
    <property type="entry name" value="TTC36"/>
</dbReference>
<dbReference type="OrthoDB" id="539634at2759"/>
<dbReference type="InterPro" id="IPR011990">
    <property type="entry name" value="TPR-like_helical_dom_sf"/>
</dbReference>
<name>A0A9W8EGU1_9FUNG</name>
<dbReference type="AlphaFoldDB" id="A0A9W8EGU1"/>
<reference evidence="2" key="1">
    <citation type="submission" date="2022-07" db="EMBL/GenBank/DDBJ databases">
        <title>Phylogenomic reconstructions and comparative analyses of Kickxellomycotina fungi.</title>
        <authorList>
            <person name="Reynolds N.K."/>
            <person name="Stajich J.E."/>
            <person name="Barry K."/>
            <person name="Grigoriev I.V."/>
            <person name="Crous P."/>
            <person name="Smith M.E."/>
        </authorList>
    </citation>
    <scope>NUCLEOTIDE SEQUENCE</scope>
    <source>
        <strain evidence="2">IMI 214461</strain>
    </source>
</reference>
<dbReference type="PANTHER" id="PTHR21405:SF0">
    <property type="entry name" value="TETRATRICOPEPTIDE REPEAT PROTEIN 36"/>
    <property type="match status" value="1"/>
</dbReference>
<dbReference type="GO" id="GO:0006570">
    <property type="term" value="P:tyrosine metabolic process"/>
    <property type="evidence" value="ECO:0007669"/>
    <property type="project" value="TreeGrafter"/>
</dbReference>
<proteinExistence type="inferred from homology"/>
<evidence type="ECO:0000256" key="1">
    <source>
        <dbReference type="ARBA" id="ARBA00006995"/>
    </source>
</evidence>
<dbReference type="SUPFAM" id="SSF48452">
    <property type="entry name" value="TPR-like"/>
    <property type="match status" value="1"/>
</dbReference>
<sequence length="216" mass="23142">MTSHPDTSNASLAAGPSAHDSNLVDILFSSALDGEYVRDQISGAYSAYSPQQQETPATGDDKGQVLISESQLADLQARERNAILAAEQDGDVKAAIAQLTQIIEEYPSYASAYNNRAQALRLDGADLSAVLSDLDSAIRHAQDDKTRGQAYTQKGIVLKAQGGDQDDVFDCFAQGARCGNEVARMAMEKENPYAKLCGKIVSEAMRQLRSAPSPRS</sequence>
<protein>
    <recommendedName>
        <fullName evidence="4">Tetratricopeptide repeat protein 36</fullName>
    </recommendedName>
</protein>